<name>A0ABY7DNC6_MYAAR</name>
<protein>
    <submittedName>
        <fullName evidence="1">Uncharacterized protein</fullName>
    </submittedName>
</protein>
<evidence type="ECO:0000313" key="2">
    <source>
        <dbReference type="Proteomes" id="UP001164746"/>
    </source>
</evidence>
<feature type="non-terminal residue" evidence="1">
    <location>
        <position position="1"/>
    </location>
</feature>
<accession>A0ABY7DNC6</accession>
<keyword evidence="2" id="KW-1185">Reference proteome</keyword>
<organism evidence="1 2">
    <name type="scientific">Mya arenaria</name>
    <name type="common">Soft-shell clam</name>
    <dbReference type="NCBI Taxonomy" id="6604"/>
    <lineage>
        <taxon>Eukaryota</taxon>
        <taxon>Metazoa</taxon>
        <taxon>Spiralia</taxon>
        <taxon>Lophotrochozoa</taxon>
        <taxon>Mollusca</taxon>
        <taxon>Bivalvia</taxon>
        <taxon>Autobranchia</taxon>
        <taxon>Heteroconchia</taxon>
        <taxon>Euheterodonta</taxon>
        <taxon>Imparidentia</taxon>
        <taxon>Neoheterodontei</taxon>
        <taxon>Myida</taxon>
        <taxon>Myoidea</taxon>
        <taxon>Myidae</taxon>
        <taxon>Mya</taxon>
    </lineage>
</organism>
<proteinExistence type="predicted"/>
<sequence>ENAGAAKVLAVVDNFVQAMTNTLDKSENKTTTIKTPNLGMSSFSTVVYKNLSGILTTSNK</sequence>
<evidence type="ECO:0000313" key="1">
    <source>
        <dbReference type="EMBL" id="WAQ98044.1"/>
    </source>
</evidence>
<feature type="non-terminal residue" evidence="1">
    <location>
        <position position="60"/>
    </location>
</feature>
<gene>
    <name evidence="1" type="ORF">MAR_022417</name>
</gene>
<dbReference type="EMBL" id="CP111014">
    <property type="protein sequence ID" value="WAQ98044.1"/>
    <property type="molecule type" value="Genomic_DNA"/>
</dbReference>
<dbReference type="Proteomes" id="UP001164746">
    <property type="component" value="Chromosome 3"/>
</dbReference>
<reference evidence="1" key="1">
    <citation type="submission" date="2022-11" db="EMBL/GenBank/DDBJ databases">
        <title>Centuries of genome instability and evolution in soft-shell clam transmissible cancer (bioRxiv).</title>
        <authorList>
            <person name="Hart S.F.M."/>
            <person name="Yonemitsu M.A."/>
            <person name="Giersch R.M."/>
            <person name="Beal B.F."/>
            <person name="Arriagada G."/>
            <person name="Davis B.W."/>
            <person name="Ostrander E.A."/>
            <person name="Goff S.P."/>
            <person name="Metzger M.J."/>
        </authorList>
    </citation>
    <scope>NUCLEOTIDE SEQUENCE</scope>
    <source>
        <strain evidence="1">MELC-2E11</strain>
        <tissue evidence="1">Siphon/mantle</tissue>
    </source>
</reference>